<dbReference type="Proteomes" id="UP001231518">
    <property type="component" value="Chromosome 7"/>
</dbReference>
<organism evidence="2 3">
    <name type="scientific">Mythimna separata</name>
    <name type="common">Oriental armyworm</name>
    <name type="synonym">Pseudaletia separata</name>
    <dbReference type="NCBI Taxonomy" id="271217"/>
    <lineage>
        <taxon>Eukaryota</taxon>
        <taxon>Metazoa</taxon>
        <taxon>Ecdysozoa</taxon>
        <taxon>Arthropoda</taxon>
        <taxon>Hexapoda</taxon>
        <taxon>Insecta</taxon>
        <taxon>Pterygota</taxon>
        <taxon>Neoptera</taxon>
        <taxon>Endopterygota</taxon>
        <taxon>Lepidoptera</taxon>
        <taxon>Glossata</taxon>
        <taxon>Ditrysia</taxon>
        <taxon>Noctuoidea</taxon>
        <taxon>Noctuidae</taxon>
        <taxon>Noctuinae</taxon>
        <taxon>Hadenini</taxon>
        <taxon>Mythimna</taxon>
    </lineage>
</organism>
<dbReference type="GO" id="GO:0071897">
    <property type="term" value="P:DNA biosynthetic process"/>
    <property type="evidence" value="ECO:0007669"/>
    <property type="project" value="UniProtKB-ARBA"/>
</dbReference>
<dbReference type="InterPro" id="IPR043128">
    <property type="entry name" value="Rev_trsase/Diguanyl_cyclase"/>
</dbReference>
<dbReference type="PROSITE" id="PS50878">
    <property type="entry name" value="RT_POL"/>
    <property type="match status" value="1"/>
</dbReference>
<name>A0AAD7YSL4_MYTSE</name>
<reference evidence="2" key="1">
    <citation type="submission" date="2023-03" db="EMBL/GenBank/DDBJ databases">
        <title>Chromosome-level genomes of two armyworms, Mythimna separata and Mythimna loreyi, provide insights into the biosynthesis and reception of sex pheromones.</title>
        <authorList>
            <person name="Zhao H."/>
        </authorList>
    </citation>
    <scope>NUCLEOTIDE SEQUENCE</scope>
    <source>
        <strain evidence="2">BeijingLab</strain>
        <tissue evidence="2">Pupa</tissue>
    </source>
</reference>
<comment type="caution">
    <text evidence="2">The sequence shown here is derived from an EMBL/GenBank/DDBJ whole genome shotgun (WGS) entry which is preliminary data.</text>
</comment>
<dbReference type="EMBL" id="JARGEI010000010">
    <property type="protein sequence ID" value="KAJ8725101.1"/>
    <property type="molecule type" value="Genomic_DNA"/>
</dbReference>
<protein>
    <recommendedName>
        <fullName evidence="1">Reverse transcriptase domain-containing protein</fullName>
    </recommendedName>
</protein>
<accession>A0AAD7YSL4</accession>
<keyword evidence="3" id="KW-1185">Reference proteome</keyword>
<feature type="domain" description="Reverse transcriptase" evidence="1">
    <location>
        <begin position="1"/>
        <end position="139"/>
    </location>
</feature>
<dbReference type="InterPro" id="IPR000477">
    <property type="entry name" value="RT_dom"/>
</dbReference>
<dbReference type="Gene3D" id="3.30.70.270">
    <property type="match status" value="1"/>
</dbReference>
<dbReference type="PANTHER" id="PTHR47027:SF20">
    <property type="entry name" value="REVERSE TRANSCRIPTASE-LIKE PROTEIN WITH RNA-DIRECTED DNA POLYMERASE DOMAIN"/>
    <property type="match status" value="1"/>
</dbReference>
<evidence type="ECO:0000259" key="1">
    <source>
        <dbReference type="PROSITE" id="PS50878"/>
    </source>
</evidence>
<dbReference type="SUPFAM" id="SSF56672">
    <property type="entry name" value="DNA/RNA polymerases"/>
    <property type="match status" value="1"/>
</dbReference>
<proteinExistence type="predicted"/>
<gene>
    <name evidence="2" type="ORF">PYW07_016059</name>
</gene>
<dbReference type="InterPro" id="IPR043502">
    <property type="entry name" value="DNA/RNA_pol_sf"/>
</dbReference>
<dbReference type="PANTHER" id="PTHR47027">
    <property type="entry name" value="REVERSE TRANSCRIPTASE DOMAIN-CONTAINING PROTEIN"/>
    <property type="match status" value="1"/>
</dbReference>
<evidence type="ECO:0000313" key="2">
    <source>
        <dbReference type="EMBL" id="KAJ8725101.1"/>
    </source>
</evidence>
<dbReference type="AlphaFoldDB" id="A0AAD7YSL4"/>
<dbReference type="Pfam" id="PF00078">
    <property type="entry name" value="RVT_1"/>
    <property type="match status" value="1"/>
</dbReference>
<evidence type="ECO:0000313" key="3">
    <source>
        <dbReference type="Proteomes" id="UP001231518"/>
    </source>
</evidence>
<sequence length="175" mass="19539">MKCLYENATTSVRLQDQTSKPILLQRGVRQGDVISPKLFTAALEDVFKVLEWRGRGINVNGEYITHLRFADDIVVLAETKEELSTMLGDLSRVSERVGLKMNMDKIKVMVNIDVAPTPTKIGDSTLEVVDDYVYLGQTVQLGRLASRKRSIVESDSAGWRSGSCTVFSRPTYHSV</sequence>